<evidence type="ECO:0000256" key="1">
    <source>
        <dbReference type="SAM" id="SignalP"/>
    </source>
</evidence>
<keyword evidence="3" id="KW-1185">Reference proteome</keyword>
<evidence type="ECO:0000313" key="3">
    <source>
        <dbReference type="Proteomes" id="UP001057753"/>
    </source>
</evidence>
<evidence type="ECO:0008006" key="4">
    <source>
        <dbReference type="Google" id="ProtNLM"/>
    </source>
</evidence>
<organism evidence="2 3">
    <name type="scientific">Salipaludibacillus agaradhaerens</name>
    <name type="common">Bacillus agaradhaerens</name>
    <dbReference type="NCBI Taxonomy" id="76935"/>
    <lineage>
        <taxon>Bacteria</taxon>
        <taxon>Bacillati</taxon>
        <taxon>Bacillota</taxon>
        <taxon>Bacilli</taxon>
        <taxon>Bacillales</taxon>
        <taxon>Bacillaceae</taxon>
    </lineage>
</organism>
<dbReference type="AlphaFoldDB" id="A0A9Q4FX75"/>
<sequence>MKKQLFFIMTATAMLIVGGCAMGSHNENAKPDEVDASKWPEIEAFEDDFTRSFIHSIEETSPGYYPFLSGTGKYQMDFPGDAIIFGDQAYSLEKERFEAVRMYREAELYDERIVVRYFGFLKKEGIDGTLDSVAKRVNKELSYNEFINDDYTLHTASFKYSENNDGYVAVIQNNQQAGNIQVIYDIQCKPGVKNCEEVLLNEQERIYDWLETIRFINDEPHESEKRDG</sequence>
<dbReference type="EMBL" id="JABXYM010000001">
    <property type="protein sequence ID" value="MCR6094952.1"/>
    <property type="molecule type" value="Genomic_DNA"/>
</dbReference>
<accession>A0A9Q4FX75</accession>
<evidence type="ECO:0000313" key="2">
    <source>
        <dbReference type="EMBL" id="MCR6094952.1"/>
    </source>
</evidence>
<proteinExistence type="predicted"/>
<protein>
    <recommendedName>
        <fullName evidence="4">Lipoprotein</fullName>
    </recommendedName>
</protein>
<dbReference type="PROSITE" id="PS51257">
    <property type="entry name" value="PROKAR_LIPOPROTEIN"/>
    <property type="match status" value="1"/>
</dbReference>
<reference evidence="2" key="1">
    <citation type="submission" date="2020-06" db="EMBL/GenBank/DDBJ databases">
        <title>Insight into the genomes of haloalkaliphilic bacilli from Kenyan soda lakes.</title>
        <authorList>
            <person name="Mwirichia R."/>
            <person name="Villamizar G.C."/>
            <person name="Poehlein A."/>
            <person name="Mugweru J."/>
            <person name="Kipnyargis A."/>
            <person name="Kiplimo D."/>
            <person name="Orwa P."/>
            <person name="Daniel R."/>
        </authorList>
    </citation>
    <scope>NUCLEOTIDE SEQUENCE</scope>
    <source>
        <strain evidence="2">B1096_S55</strain>
    </source>
</reference>
<dbReference type="RefSeq" id="WP_257819575.1">
    <property type="nucleotide sequence ID" value="NZ_JABXYM010000001.1"/>
</dbReference>
<comment type="caution">
    <text evidence="2">The sequence shown here is derived from an EMBL/GenBank/DDBJ whole genome shotgun (WGS) entry which is preliminary data.</text>
</comment>
<gene>
    <name evidence="2" type="ORF">HXA33_00125</name>
</gene>
<dbReference type="Proteomes" id="UP001057753">
    <property type="component" value="Unassembled WGS sequence"/>
</dbReference>
<name>A0A9Q4FX75_SALAG</name>
<feature type="signal peptide" evidence="1">
    <location>
        <begin position="1"/>
        <end position="29"/>
    </location>
</feature>
<keyword evidence="1" id="KW-0732">Signal</keyword>
<feature type="chain" id="PRO_5040378062" description="Lipoprotein" evidence="1">
    <location>
        <begin position="30"/>
        <end position="228"/>
    </location>
</feature>